<reference evidence="3" key="1">
    <citation type="submission" date="2018-04" db="EMBL/GenBank/DDBJ databases">
        <authorList>
            <person name="Watanabe M."/>
            <person name="Kojima H."/>
        </authorList>
    </citation>
    <scope>NUCLEOTIDE SEQUENCE [LARGE SCALE GENOMIC DNA]</scope>
    <source>
        <strain evidence="3">Dysh456</strain>
    </source>
</reference>
<name>A0A2Z6E889_9GAMM</name>
<evidence type="ECO:0000313" key="2">
    <source>
        <dbReference type="EMBL" id="BBD80894.1"/>
    </source>
</evidence>
<dbReference type="KEGG" id="rbd:ALSL_2268"/>
<accession>A0A2Z6E889</accession>
<dbReference type="AlphaFoldDB" id="A0A2Z6E889"/>
<evidence type="ECO:0000313" key="3">
    <source>
        <dbReference type="Proteomes" id="UP000270530"/>
    </source>
</evidence>
<protein>
    <submittedName>
        <fullName evidence="2">Uncharacterized protein</fullName>
    </submittedName>
</protein>
<proteinExistence type="predicted"/>
<sequence length="54" mass="6172">MHGRVVRWRSREGRSGPKPADDRARPPSLPTAALSMGSSRWRKNRASSRPERLF</sequence>
<organism evidence="2 3">
    <name type="scientific">Aerosticca soli</name>
    <dbReference type="NCBI Taxonomy" id="2010829"/>
    <lineage>
        <taxon>Bacteria</taxon>
        <taxon>Pseudomonadati</taxon>
        <taxon>Pseudomonadota</taxon>
        <taxon>Gammaproteobacteria</taxon>
        <taxon>Lysobacterales</taxon>
        <taxon>Rhodanobacteraceae</taxon>
        <taxon>Aerosticca</taxon>
    </lineage>
</organism>
<gene>
    <name evidence="2" type="ORF">ALSL_2268</name>
</gene>
<keyword evidence="3" id="KW-1185">Reference proteome</keyword>
<feature type="compositionally biased region" description="Basic and acidic residues" evidence="1">
    <location>
        <begin position="9"/>
        <end position="25"/>
    </location>
</feature>
<feature type="region of interest" description="Disordered" evidence="1">
    <location>
        <begin position="1"/>
        <end position="54"/>
    </location>
</feature>
<reference evidence="3" key="2">
    <citation type="submission" date="2018-06" db="EMBL/GenBank/DDBJ databases">
        <title>Genome sequence of Rhodanobacteraceae bacterium strain Dysh456.</title>
        <authorList>
            <person name="Fukui M."/>
        </authorList>
    </citation>
    <scope>NUCLEOTIDE SEQUENCE [LARGE SCALE GENOMIC DNA]</scope>
    <source>
        <strain evidence="3">Dysh456</strain>
    </source>
</reference>
<evidence type="ECO:0000256" key="1">
    <source>
        <dbReference type="SAM" id="MobiDB-lite"/>
    </source>
</evidence>
<dbReference type="EMBL" id="AP018560">
    <property type="protein sequence ID" value="BBD80894.1"/>
    <property type="molecule type" value="Genomic_DNA"/>
</dbReference>
<dbReference type="Proteomes" id="UP000270530">
    <property type="component" value="Chromosome"/>
</dbReference>